<evidence type="ECO:0000256" key="2">
    <source>
        <dbReference type="ARBA" id="ARBA00022475"/>
    </source>
</evidence>
<organism evidence="7 8">
    <name type="scientific">Brassica napus</name>
    <name type="common">Rape</name>
    <dbReference type="NCBI Taxonomy" id="3708"/>
    <lineage>
        <taxon>Eukaryota</taxon>
        <taxon>Viridiplantae</taxon>
        <taxon>Streptophyta</taxon>
        <taxon>Embryophyta</taxon>
        <taxon>Tracheophyta</taxon>
        <taxon>Spermatophyta</taxon>
        <taxon>Magnoliopsida</taxon>
        <taxon>eudicotyledons</taxon>
        <taxon>Gunneridae</taxon>
        <taxon>Pentapetalae</taxon>
        <taxon>rosids</taxon>
        <taxon>malvids</taxon>
        <taxon>Brassicales</taxon>
        <taxon>Brassicaceae</taxon>
        <taxon>Brassiceae</taxon>
        <taxon>Brassica</taxon>
    </lineage>
</organism>
<feature type="region of interest" description="Disordered" evidence="4">
    <location>
        <begin position="142"/>
        <end position="221"/>
    </location>
</feature>
<feature type="transmembrane region" description="Helical" evidence="5">
    <location>
        <begin position="223"/>
        <end position="245"/>
    </location>
</feature>
<dbReference type="SUPFAM" id="SSF49764">
    <property type="entry name" value="HSP20-like chaperones"/>
    <property type="match status" value="1"/>
</dbReference>
<evidence type="ECO:0000256" key="1">
    <source>
        <dbReference type="ARBA" id="ARBA00004162"/>
    </source>
</evidence>
<dbReference type="Proteomes" id="UP000824890">
    <property type="component" value="Unassembled WGS sequence"/>
</dbReference>
<keyword evidence="5" id="KW-1133">Transmembrane helix</keyword>
<gene>
    <name evidence="7" type="ORF">HID58_006079</name>
</gene>
<dbReference type="Pfam" id="PF00011">
    <property type="entry name" value="HSP20"/>
    <property type="match status" value="1"/>
</dbReference>
<dbReference type="PANTHER" id="PTHR43670:SF34">
    <property type="entry name" value="HSP20-LIKE CHAPERONES SUPERFAMILY PROTEIN"/>
    <property type="match status" value="1"/>
</dbReference>
<evidence type="ECO:0000259" key="6">
    <source>
        <dbReference type="Pfam" id="PF00011"/>
    </source>
</evidence>
<dbReference type="InterPro" id="IPR002068">
    <property type="entry name" value="A-crystallin/Hsp20_dom"/>
</dbReference>
<evidence type="ECO:0000256" key="5">
    <source>
        <dbReference type="SAM" id="Phobius"/>
    </source>
</evidence>
<dbReference type="PANTHER" id="PTHR43670">
    <property type="entry name" value="HEAT SHOCK PROTEIN 26"/>
    <property type="match status" value="1"/>
</dbReference>
<evidence type="ECO:0000313" key="7">
    <source>
        <dbReference type="EMBL" id="KAH0938618.1"/>
    </source>
</evidence>
<dbReference type="EMBL" id="JAGKQM010000002">
    <property type="protein sequence ID" value="KAH0938618.1"/>
    <property type="molecule type" value="Genomic_DNA"/>
</dbReference>
<dbReference type="Gene3D" id="2.60.40.790">
    <property type="match status" value="1"/>
</dbReference>
<keyword evidence="8" id="KW-1185">Reference proteome</keyword>
<dbReference type="InterPro" id="IPR008978">
    <property type="entry name" value="HSP20-like_chaperone"/>
</dbReference>
<reference evidence="7 8" key="1">
    <citation type="submission" date="2021-05" db="EMBL/GenBank/DDBJ databases">
        <title>Genome Assembly of Synthetic Allotetraploid Brassica napus Reveals Homoeologous Exchanges between Subgenomes.</title>
        <authorList>
            <person name="Davis J.T."/>
        </authorList>
    </citation>
    <scope>NUCLEOTIDE SEQUENCE [LARGE SCALE GENOMIC DNA]</scope>
    <source>
        <strain evidence="8">cv. Da-Ae</strain>
        <tissue evidence="7">Seedling</tissue>
    </source>
</reference>
<proteinExistence type="predicted"/>
<protein>
    <recommendedName>
        <fullName evidence="6">SHSP domain-containing protein</fullName>
    </recommendedName>
</protein>
<keyword evidence="2" id="KW-1003">Cell membrane</keyword>
<comment type="caution">
    <text evidence="7">The sequence shown here is derived from an EMBL/GenBank/DDBJ whole genome shotgun (WGS) entry which is preliminary data.</text>
</comment>
<dbReference type="CDD" id="cd06464">
    <property type="entry name" value="ACD_sHsps-like"/>
    <property type="match status" value="1"/>
</dbReference>
<evidence type="ECO:0000256" key="3">
    <source>
        <dbReference type="ARBA" id="ARBA00022821"/>
    </source>
</evidence>
<evidence type="ECO:0000313" key="8">
    <source>
        <dbReference type="Proteomes" id="UP000824890"/>
    </source>
</evidence>
<keyword evidence="5" id="KW-0812">Transmembrane</keyword>
<comment type="subcellular location">
    <subcellularLocation>
        <location evidence="1">Cell membrane</location>
        <topology evidence="1">Single-pass membrane protein</topology>
    </subcellularLocation>
</comment>
<keyword evidence="5" id="KW-0472">Membrane</keyword>
<keyword evidence="3" id="KW-0611">Plant defense</keyword>
<accession>A0ABQ8ECW6</accession>
<feature type="domain" description="SHSP" evidence="6">
    <location>
        <begin position="57"/>
        <end position="138"/>
    </location>
</feature>
<feature type="compositionally biased region" description="Acidic residues" evidence="4">
    <location>
        <begin position="147"/>
        <end position="210"/>
    </location>
</feature>
<sequence>MELELGMKITRTKDDVSSSTDFRVSRDAFGQVSLSRETESVFILTLHLKEVDTERNAGFKKKGIDIDINEEGDRITISGKKKVEEMVLIKWVEWKKETEIQEFKKVFKIPNIVNLDKIKARFSDEDETLTVTFPKKFKGMTGLKIEEETEEKTEPEEEETEEITEPDEEKTEEISEPEEEIKEETIPEEEEEEEKIEEEETKDHEEEIEEKESKPKKKKRKKFCFPCVAGSTLLMSIIVFIIQLIQSKRK</sequence>
<name>A0ABQ8ECW6_BRANA</name>
<evidence type="ECO:0000256" key="4">
    <source>
        <dbReference type="SAM" id="MobiDB-lite"/>
    </source>
</evidence>